<dbReference type="InterPro" id="IPR016064">
    <property type="entry name" value="NAD/diacylglycerol_kinase_sf"/>
</dbReference>
<dbReference type="Gene3D" id="2.60.200.40">
    <property type="match status" value="1"/>
</dbReference>
<dbReference type="AlphaFoldDB" id="A0A7S7L7G9"/>
<dbReference type="InterPro" id="IPR005218">
    <property type="entry name" value="Diacylglycerol/lipid_kinase"/>
</dbReference>
<proteinExistence type="inferred from homology"/>
<evidence type="ECO:0000259" key="13">
    <source>
        <dbReference type="PROSITE" id="PS50146"/>
    </source>
</evidence>
<reference evidence="14 15" key="2">
    <citation type="journal article" date="2019" name="Int. J. Syst. Evol. Microbiol.">
        <title>Anaerobacillus isosaccharinicus sp. nov., an alkaliphilic bacterium which degrades isosaccharinic acid.</title>
        <authorList>
            <person name="Bassil N.M."/>
            <person name="Lloyd J.R."/>
        </authorList>
    </citation>
    <scope>NUCLEOTIDE SEQUENCE [LARGE SCALE GENOMIC DNA]</scope>
    <source>
        <strain evidence="14 15">NB2006</strain>
    </source>
</reference>
<evidence type="ECO:0000256" key="5">
    <source>
        <dbReference type="ARBA" id="ARBA00022723"/>
    </source>
</evidence>
<evidence type="ECO:0000256" key="2">
    <source>
        <dbReference type="ARBA" id="ARBA00005983"/>
    </source>
</evidence>
<dbReference type="Pfam" id="PF19279">
    <property type="entry name" value="YegS_C"/>
    <property type="match status" value="1"/>
</dbReference>
<dbReference type="EMBL" id="CP063356">
    <property type="protein sequence ID" value="QOY35771.1"/>
    <property type="molecule type" value="Genomic_DNA"/>
</dbReference>
<keyword evidence="4 14" id="KW-0808">Transferase</keyword>
<keyword evidence="5" id="KW-0479">Metal-binding</keyword>
<dbReference type="Gene3D" id="3.40.50.10330">
    <property type="entry name" value="Probable inorganic polyphosphate/atp-NAD kinase, domain 1"/>
    <property type="match status" value="1"/>
</dbReference>
<dbReference type="PANTHER" id="PTHR12358">
    <property type="entry name" value="SPHINGOSINE KINASE"/>
    <property type="match status" value="1"/>
</dbReference>
<dbReference type="InterPro" id="IPR001206">
    <property type="entry name" value="Diacylglycerol_kinase_cat_dom"/>
</dbReference>
<accession>A0A7S7L7G9</accession>
<dbReference type="GO" id="GO:0016301">
    <property type="term" value="F:kinase activity"/>
    <property type="evidence" value="ECO:0007669"/>
    <property type="project" value="UniProtKB-KW"/>
</dbReference>
<evidence type="ECO:0000256" key="12">
    <source>
        <dbReference type="ARBA" id="ARBA00023264"/>
    </source>
</evidence>
<dbReference type="InterPro" id="IPR017438">
    <property type="entry name" value="ATP-NAD_kinase_N"/>
</dbReference>
<dbReference type="GO" id="GO:0008654">
    <property type="term" value="P:phospholipid biosynthetic process"/>
    <property type="evidence" value="ECO:0007669"/>
    <property type="project" value="UniProtKB-KW"/>
</dbReference>
<dbReference type="RefSeq" id="WP_083388703.1">
    <property type="nucleotide sequence ID" value="NZ_CP063356.2"/>
</dbReference>
<evidence type="ECO:0000256" key="11">
    <source>
        <dbReference type="ARBA" id="ARBA00023209"/>
    </source>
</evidence>
<comment type="similarity">
    <text evidence="2">Belongs to the diacylglycerol/lipid kinase family.</text>
</comment>
<dbReference type="GO" id="GO:0005524">
    <property type="term" value="F:ATP binding"/>
    <property type="evidence" value="ECO:0007669"/>
    <property type="project" value="UniProtKB-KW"/>
</dbReference>
<keyword evidence="11" id="KW-0594">Phospholipid biosynthesis</keyword>
<dbReference type="SUPFAM" id="SSF111331">
    <property type="entry name" value="NAD kinase/diacylglycerol kinase-like"/>
    <property type="match status" value="1"/>
</dbReference>
<organism evidence="14 15">
    <name type="scientific">Anaerobacillus isosaccharinicus</name>
    <dbReference type="NCBI Taxonomy" id="1532552"/>
    <lineage>
        <taxon>Bacteria</taxon>
        <taxon>Bacillati</taxon>
        <taxon>Bacillota</taxon>
        <taxon>Bacilli</taxon>
        <taxon>Bacillales</taxon>
        <taxon>Bacillaceae</taxon>
        <taxon>Anaerobacillus</taxon>
    </lineage>
</organism>
<evidence type="ECO:0000256" key="1">
    <source>
        <dbReference type="ARBA" id="ARBA00001946"/>
    </source>
</evidence>
<dbReference type="Proteomes" id="UP000180175">
    <property type="component" value="Chromosome"/>
</dbReference>
<evidence type="ECO:0000256" key="6">
    <source>
        <dbReference type="ARBA" id="ARBA00022741"/>
    </source>
</evidence>
<keyword evidence="3" id="KW-0444">Lipid biosynthesis</keyword>
<evidence type="ECO:0000256" key="7">
    <source>
        <dbReference type="ARBA" id="ARBA00022777"/>
    </source>
</evidence>
<keyword evidence="8" id="KW-0067">ATP-binding</keyword>
<dbReference type="PROSITE" id="PS50146">
    <property type="entry name" value="DAGK"/>
    <property type="match status" value="1"/>
</dbReference>
<dbReference type="NCBIfam" id="TIGR00147">
    <property type="entry name" value="YegS/Rv2252/BmrU family lipid kinase"/>
    <property type="match status" value="1"/>
</dbReference>
<sequence length="300" mass="32863">MNKKIGDKLYLFIINNHSGKGAKVWKETLPLLKKMEIEYKTYFITKPEDLLQLKVDLNSSVKALVIIGGDGTIHHALRYFKNTEIPLGIIPAGSGNDLARALNIPRNTCAALEKVLKGNTKKIDLINVADKLCTTVVGVGFDAKVAEITNSSRIKLWLNALKLGKFAYVFGVLRGVFSYQPTDIVITVDGEEKHYSNVWLIAIANTPFYGGGLKICPDANKTDGTLNICIAHSLTKLEILMFFPLVFLGKHTLHPSVAIDKGHVINVSSNSNVPVQADGEMLGNTPISITVLKEELIVII</sequence>
<feature type="domain" description="DAGKc" evidence="13">
    <location>
        <begin position="5"/>
        <end position="132"/>
    </location>
</feature>
<keyword evidence="6" id="KW-0547">Nucleotide-binding</keyword>
<dbReference type="SMART" id="SM00046">
    <property type="entry name" value="DAGKc"/>
    <property type="match status" value="1"/>
</dbReference>
<evidence type="ECO:0000256" key="3">
    <source>
        <dbReference type="ARBA" id="ARBA00022516"/>
    </source>
</evidence>
<dbReference type="KEGG" id="aia:AWH56_024455"/>
<evidence type="ECO:0000256" key="8">
    <source>
        <dbReference type="ARBA" id="ARBA00022840"/>
    </source>
</evidence>
<dbReference type="OrthoDB" id="9786026at2"/>
<dbReference type="PANTHER" id="PTHR12358:SF106">
    <property type="entry name" value="LIPID KINASE YEGS"/>
    <property type="match status" value="1"/>
</dbReference>
<keyword evidence="12" id="KW-1208">Phospholipid metabolism</keyword>
<keyword evidence="10" id="KW-0443">Lipid metabolism</keyword>
<evidence type="ECO:0000313" key="15">
    <source>
        <dbReference type="Proteomes" id="UP000180175"/>
    </source>
</evidence>
<keyword evidence="9" id="KW-0460">Magnesium</keyword>
<dbReference type="GO" id="GO:0005886">
    <property type="term" value="C:plasma membrane"/>
    <property type="evidence" value="ECO:0007669"/>
    <property type="project" value="TreeGrafter"/>
</dbReference>
<protein>
    <submittedName>
        <fullName evidence="14">Diacylglycerol/lipid kinase family protein</fullName>
        <ecNumber evidence="14">2.7.1.-</ecNumber>
    </submittedName>
</protein>
<evidence type="ECO:0000256" key="10">
    <source>
        <dbReference type="ARBA" id="ARBA00023098"/>
    </source>
</evidence>
<gene>
    <name evidence="14" type="ORF">AWH56_024455</name>
</gene>
<dbReference type="InterPro" id="IPR050187">
    <property type="entry name" value="Lipid_Phosphate_FormReg"/>
</dbReference>
<dbReference type="GO" id="GO:0046872">
    <property type="term" value="F:metal ion binding"/>
    <property type="evidence" value="ECO:0007669"/>
    <property type="project" value="UniProtKB-KW"/>
</dbReference>
<dbReference type="Pfam" id="PF00781">
    <property type="entry name" value="DAGK_cat"/>
    <property type="match status" value="1"/>
</dbReference>
<name>A0A7S7L7G9_9BACI</name>
<reference evidence="14 15" key="1">
    <citation type="journal article" date="2017" name="Genome Announc.">
        <title>Draft Genome Sequences of Four Alkaliphilic Bacteria Belonging to the Anaerobacillus Genus.</title>
        <authorList>
            <person name="Bassil N.M."/>
            <person name="Lloyd J.R."/>
        </authorList>
    </citation>
    <scope>NUCLEOTIDE SEQUENCE [LARGE SCALE GENOMIC DNA]</scope>
    <source>
        <strain evidence="14 15">NB2006</strain>
    </source>
</reference>
<keyword evidence="7 14" id="KW-0418">Kinase</keyword>
<dbReference type="InterPro" id="IPR045540">
    <property type="entry name" value="YegS/DAGK_C"/>
</dbReference>
<keyword evidence="15" id="KW-1185">Reference proteome</keyword>
<dbReference type="EC" id="2.7.1.-" evidence="14"/>
<evidence type="ECO:0000313" key="14">
    <source>
        <dbReference type="EMBL" id="QOY35771.1"/>
    </source>
</evidence>
<evidence type="ECO:0000256" key="9">
    <source>
        <dbReference type="ARBA" id="ARBA00022842"/>
    </source>
</evidence>
<comment type="cofactor">
    <cofactor evidence="1">
        <name>Mg(2+)</name>
        <dbReference type="ChEBI" id="CHEBI:18420"/>
    </cofactor>
</comment>
<evidence type="ECO:0000256" key="4">
    <source>
        <dbReference type="ARBA" id="ARBA00022679"/>
    </source>
</evidence>